<accession>A0A1I8AM75</accession>
<feature type="region of interest" description="Disordered" evidence="1">
    <location>
        <begin position="1"/>
        <end position="50"/>
    </location>
</feature>
<evidence type="ECO:0000313" key="2">
    <source>
        <dbReference type="Proteomes" id="UP000095287"/>
    </source>
</evidence>
<feature type="compositionally biased region" description="Basic and acidic residues" evidence="1">
    <location>
        <begin position="1"/>
        <end position="16"/>
    </location>
</feature>
<keyword evidence="2" id="KW-1185">Reference proteome</keyword>
<name>A0A1I8AM75_9BILA</name>
<feature type="compositionally biased region" description="Basic and acidic residues" evidence="1">
    <location>
        <begin position="81"/>
        <end position="93"/>
    </location>
</feature>
<feature type="compositionally biased region" description="Basic and acidic residues" evidence="1">
    <location>
        <begin position="37"/>
        <end position="48"/>
    </location>
</feature>
<feature type="compositionally biased region" description="Basic and acidic residues" evidence="1">
    <location>
        <begin position="146"/>
        <end position="174"/>
    </location>
</feature>
<feature type="region of interest" description="Disordered" evidence="1">
    <location>
        <begin position="348"/>
        <end position="372"/>
    </location>
</feature>
<dbReference type="AlphaFoldDB" id="A0A1I8AM75"/>
<sequence>HRIQHDHHEDRLDHRRGGVGADRFGAAGHLETFQATDGRDQEGEERRLGQAHQEVLHADVAFQQRQEHRRRDVQRHRAHHGAADDAAQHRDEGQQWQRDQQRQHPRHHQQLDRVQAQGADRVDFLVGLHRADLRGEGAGGASCHQDGGKQHAEFTQERERHQVDGEDARAETGQHRGAQKGHHRTHQKGQQRDDGRRVQAGLFDVRDHGSHAPAPGLQQAPRQGGDDQADEAEQLPGVLPQHVDCPADAAQQLGQHGRFRLALWQAVVLKRAVHGVQQGAVGGRQRAGVVIGQLPQALGTQQFDQQRGAGGVQLAQLGEVDLGAGIVLAVQGLGAALERRVVGQGPVAGDAQAGRAARGSRQSGRRSSAPGQSIASLGDGCLTVINHLEAQHADHLAVFGEHAHLPVPDRVAGEHLLVGPGAVALLAPAIDVQGNAIDLFAVLFPYVVDAFVEAARGLDRGIGIEPGAADLAGADLLQAVAGAAAANGQGDQHQHGGTAPVIDREAAGQARERQQHGDAQRQLEALRRGQVQDDRQRREQRGEQGQDVQ</sequence>
<reference evidence="3" key="1">
    <citation type="submission" date="2016-11" db="UniProtKB">
        <authorList>
            <consortium name="WormBaseParasite"/>
        </authorList>
    </citation>
    <scope>IDENTIFICATION</scope>
</reference>
<feature type="compositionally biased region" description="Basic residues" evidence="1">
    <location>
        <begin position="177"/>
        <end position="189"/>
    </location>
</feature>
<feature type="region of interest" description="Disordered" evidence="1">
    <location>
        <begin position="505"/>
        <end position="549"/>
    </location>
</feature>
<organism evidence="2 3">
    <name type="scientific">Steinernema glaseri</name>
    <dbReference type="NCBI Taxonomy" id="37863"/>
    <lineage>
        <taxon>Eukaryota</taxon>
        <taxon>Metazoa</taxon>
        <taxon>Ecdysozoa</taxon>
        <taxon>Nematoda</taxon>
        <taxon>Chromadorea</taxon>
        <taxon>Rhabditida</taxon>
        <taxon>Tylenchina</taxon>
        <taxon>Panagrolaimomorpha</taxon>
        <taxon>Strongyloidoidea</taxon>
        <taxon>Steinernematidae</taxon>
        <taxon>Steinernema</taxon>
    </lineage>
</organism>
<dbReference type="Proteomes" id="UP000095287">
    <property type="component" value="Unplaced"/>
</dbReference>
<feature type="compositionally biased region" description="Basic residues" evidence="1">
    <location>
        <begin position="71"/>
        <end position="80"/>
    </location>
</feature>
<evidence type="ECO:0000256" key="1">
    <source>
        <dbReference type="SAM" id="MobiDB-lite"/>
    </source>
</evidence>
<feature type="region of interest" description="Disordered" evidence="1">
    <location>
        <begin position="65"/>
        <end position="117"/>
    </location>
</feature>
<feature type="region of interest" description="Disordered" evidence="1">
    <location>
        <begin position="136"/>
        <end position="230"/>
    </location>
</feature>
<dbReference type="WBParaSite" id="L893_g7405.t1">
    <property type="protein sequence ID" value="L893_g7405.t1"/>
    <property type="gene ID" value="L893_g7405"/>
</dbReference>
<evidence type="ECO:0000313" key="3">
    <source>
        <dbReference type="WBParaSite" id="L893_g7405.t1"/>
    </source>
</evidence>
<proteinExistence type="predicted"/>
<protein>
    <submittedName>
        <fullName evidence="3">PE-PGRS family protein</fullName>
    </submittedName>
</protein>